<evidence type="ECO:0000313" key="17">
    <source>
        <dbReference type="Proteomes" id="UP000663834"/>
    </source>
</evidence>
<dbReference type="InterPro" id="IPR004625">
    <property type="entry name" value="PyrdxlKinase"/>
</dbReference>
<evidence type="ECO:0000256" key="14">
    <source>
        <dbReference type="ARBA" id="ARBA00048524"/>
    </source>
</evidence>
<comment type="pathway">
    <text evidence="2">Cofactor metabolism; pyridoxal 5'-phosphate salvage; pyridoxine 5'-phosphate from pyridoxine: step 1/1.</text>
</comment>
<keyword evidence="8" id="KW-0547">Nucleotide-binding</keyword>
<dbReference type="EC" id="2.7.1.35" evidence="5"/>
<dbReference type="GO" id="GO:0005829">
    <property type="term" value="C:cytosol"/>
    <property type="evidence" value="ECO:0007669"/>
    <property type="project" value="TreeGrafter"/>
</dbReference>
<evidence type="ECO:0000256" key="9">
    <source>
        <dbReference type="ARBA" id="ARBA00022777"/>
    </source>
</evidence>
<dbReference type="UniPathway" id="UPA01068">
    <property type="reaction ID" value="UER00298"/>
</dbReference>
<comment type="pathway">
    <text evidence="3">Cofactor metabolism; pyridoxal 5'-phosphate salvage; pyridoxal 5'-phosphate from pyridoxal: step 1/1.</text>
</comment>
<comment type="caution">
    <text evidence="16">The sequence shown here is derived from an EMBL/GenBank/DDBJ whole genome shotgun (WGS) entry which is preliminary data.</text>
</comment>
<evidence type="ECO:0000256" key="2">
    <source>
        <dbReference type="ARBA" id="ARBA00004835"/>
    </source>
</evidence>
<evidence type="ECO:0000256" key="6">
    <source>
        <dbReference type="ARBA" id="ARBA00018134"/>
    </source>
</evidence>
<dbReference type="GO" id="GO:0008478">
    <property type="term" value="F:pyridoxal kinase activity"/>
    <property type="evidence" value="ECO:0007669"/>
    <property type="project" value="UniProtKB-EC"/>
</dbReference>
<evidence type="ECO:0000256" key="10">
    <source>
        <dbReference type="ARBA" id="ARBA00022840"/>
    </source>
</evidence>
<keyword evidence="10" id="KW-0067">ATP-binding</keyword>
<evidence type="ECO:0000256" key="1">
    <source>
        <dbReference type="ARBA" id="ARBA00004750"/>
    </source>
</evidence>
<evidence type="ECO:0000256" key="3">
    <source>
        <dbReference type="ARBA" id="ARBA00005210"/>
    </source>
</evidence>
<dbReference type="Pfam" id="PF08543">
    <property type="entry name" value="Phos_pyr_kin"/>
    <property type="match status" value="1"/>
</dbReference>
<dbReference type="SUPFAM" id="SSF53613">
    <property type="entry name" value="Ribokinase-like"/>
    <property type="match status" value="1"/>
</dbReference>
<dbReference type="Gene3D" id="3.40.1190.20">
    <property type="match status" value="1"/>
</dbReference>
<accession>A0A815J391</accession>
<comment type="pathway">
    <text evidence="1">Cofactor metabolism; pyridoxal 5'-phosphate salvage; pyridoxamine 5'-phosphate from pyridoxamine: step 1/1.</text>
</comment>
<evidence type="ECO:0000256" key="5">
    <source>
        <dbReference type="ARBA" id="ARBA00012104"/>
    </source>
</evidence>
<evidence type="ECO:0000256" key="8">
    <source>
        <dbReference type="ARBA" id="ARBA00022741"/>
    </source>
</evidence>
<evidence type="ECO:0000256" key="11">
    <source>
        <dbReference type="ARBA" id="ARBA00032808"/>
    </source>
</evidence>
<dbReference type="PANTHER" id="PTHR10534:SF2">
    <property type="entry name" value="PYRIDOXAL KINASE"/>
    <property type="match status" value="1"/>
</dbReference>
<dbReference type="OrthoDB" id="2104723at2759"/>
<comment type="catalytic activity">
    <reaction evidence="12">
        <text>pyridoxamine + ATP = pyridoxamine 5'-phosphate + ADP + H(+)</text>
        <dbReference type="Rhea" id="RHEA:25104"/>
        <dbReference type="ChEBI" id="CHEBI:15378"/>
        <dbReference type="ChEBI" id="CHEBI:30616"/>
        <dbReference type="ChEBI" id="CHEBI:57761"/>
        <dbReference type="ChEBI" id="CHEBI:58451"/>
        <dbReference type="ChEBI" id="CHEBI:456216"/>
        <dbReference type="EC" id="2.7.1.35"/>
    </reaction>
    <physiologicalReaction direction="left-to-right" evidence="12">
        <dbReference type="Rhea" id="RHEA:25105"/>
    </physiologicalReaction>
</comment>
<organism evidence="16 17">
    <name type="scientific">Rotaria magnacalcarata</name>
    <dbReference type="NCBI Taxonomy" id="392030"/>
    <lineage>
        <taxon>Eukaryota</taxon>
        <taxon>Metazoa</taxon>
        <taxon>Spiralia</taxon>
        <taxon>Gnathifera</taxon>
        <taxon>Rotifera</taxon>
        <taxon>Eurotatoria</taxon>
        <taxon>Bdelloidea</taxon>
        <taxon>Philodinida</taxon>
        <taxon>Philodinidae</taxon>
        <taxon>Rotaria</taxon>
    </lineage>
</organism>
<proteinExistence type="inferred from homology"/>
<dbReference type="GO" id="GO:0005524">
    <property type="term" value="F:ATP binding"/>
    <property type="evidence" value="ECO:0007669"/>
    <property type="project" value="UniProtKB-KW"/>
</dbReference>
<comment type="catalytic activity">
    <reaction evidence="13">
        <text>pyridoxal + ATP = pyridoxal 5'-phosphate + ADP + H(+)</text>
        <dbReference type="Rhea" id="RHEA:10224"/>
        <dbReference type="ChEBI" id="CHEBI:15378"/>
        <dbReference type="ChEBI" id="CHEBI:17310"/>
        <dbReference type="ChEBI" id="CHEBI:30616"/>
        <dbReference type="ChEBI" id="CHEBI:456216"/>
        <dbReference type="ChEBI" id="CHEBI:597326"/>
        <dbReference type="EC" id="2.7.1.35"/>
    </reaction>
    <physiologicalReaction direction="left-to-right" evidence="13">
        <dbReference type="Rhea" id="RHEA:10225"/>
    </physiologicalReaction>
</comment>
<gene>
    <name evidence="16" type="ORF">KQP761_LOCUS8362</name>
</gene>
<feature type="domain" description="Pyridoxamine kinase/Phosphomethylpyrimidine kinase" evidence="15">
    <location>
        <begin position="39"/>
        <end position="275"/>
    </location>
</feature>
<name>A0A815J391_9BILA</name>
<dbReference type="Proteomes" id="UP000663834">
    <property type="component" value="Unassembled WGS sequence"/>
</dbReference>
<dbReference type="InterPro" id="IPR029056">
    <property type="entry name" value="Ribokinase-like"/>
</dbReference>
<dbReference type="AlphaFoldDB" id="A0A815J391"/>
<evidence type="ECO:0000256" key="7">
    <source>
        <dbReference type="ARBA" id="ARBA00022679"/>
    </source>
</evidence>
<dbReference type="InterPro" id="IPR013749">
    <property type="entry name" value="PM/HMP-P_kinase-1"/>
</dbReference>
<keyword evidence="7" id="KW-0808">Transferase</keyword>
<dbReference type="PANTHER" id="PTHR10534">
    <property type="entry name" value="PYRIDOXAL KINASE"/>
    <property type="match status" value="1"/>
</dbReference>
<comment type="similarity">
    <text evidence="4">Belongs to the pyridoxine kinase family.</text>
</comment>
<comment type="catalytic activity">
    <reaction evidence="14">
        <text>pyridoxine + ATP = pyridoxine 5'-phosphate + ADP + H(+)</text>
        <dbReference type="Rhea" id="RHEA:25108"/>
        <dbReference type="ChEBI" id="CHEBI:15378"/>
        <dbReference type="ChEBI" id="CHEBI:16709"/>
        <dbReference type="ChEBI" id="CHEBI:30616"/>
        <dbReference type="ChEBI" id="CHEBI:58589"/>
        <dbReference type="ChEBI" id="CHEBI:456216"/>
        <dbReference type="EC" id="2.7.1.35"/>
    </reaction>
    <physiologicalReaction direction="left-to-right" evidence="14">
        <dbReference type="Rhea" id="RHEA:25109"/>
    </physiologicalReaction>
</comment>
<dbReference type="EMBL" id="CAJNOW010003211">
    <property type="protein sequence ID" value="CAF1373941.1"/>
    <property type="molecule type" value="Genomic_DNA"/>
</dbReference>
<evidence type="ECO:0000259" key="15">
    <source>
        <dbReference type="Pfam" id="PF08543"/>
    </source>
</evidence>
<evidence type="ECO:0000256" key="12">
    <source>
        <dbReference type="ARBA" id="ARBA00047310"/>
    </source>
</evidence>
<evidence type="ECO:0000313" key="16">
    <source>
        <dbReference type="EMBL" id="CAF1373941.1"/>
    </source>
</evidence>
<evidence type="ECO:0000256" key="4">
    <source>
        <dbReference type="ARBA" id="ARBA00008805"/>
    </source>
</evidence>
<dbReference type="CDD" id="cd01173">
    <property type="entry name" value="pyridoxal_pyridoxamine_kinase"/>
    <property type="match status" value="1"/>
</dbReference>
<evidence type="ECO:0000256" key="13">
    <source>
        <dbReference type="ARBA" id="ARBA00047377"/>
    </source>
</evidence>
<reference evidence="16" key="1">
    <citation type="submission" date="2021-02" db="EMBL/GenBank/DDBJ databases">
        <authorList>
            <person name="Nowell W R."/>
        </authorList>
    </citation>
    <scope>NUCLEOTIDE SEQUENCE</scope>
</reference>
<dbReference type="GO" id="GO:0009443">
    <property type="term" value="P:pyridoxal 5'-phosphate salvage"/>
    <property type="evidence" value="ECO:0007669"/>
    <property type="project" value="InterPro"/>
</dbReference>
<protein>
    <recommendedName>
        <fullName evidence="6">Pyridoxal kinase</fullName>
        <ecNumber evidence="5">2.7.1.35</ecNumber>
    </recommendedName>
    <alternativeName>
        <fullName evidence="11">Pyridoxine kinase</fullName>
    </alternativeName>
</protein>
<keyword evidence="9" id="KW-0418">Kinase</keyword>
<dbReference type="NCBIfam" id="TIGR00687">
    <property type="entry name" value="pyridox_kin"/>
    <property type="match status" value="1"/>
</dbReference>
<sequence>MSIKEKRIPRVLSIQSHVVHGFVGNKCATFILQLYSFEVDVINSVHYSNHTGYKVVKGSRLSVDELRAIFQGLIANEIFEYDYILTGYMGSGELLAVIAEYVRLIKSKSPHVKYLCDPVIGDNGKLYVDQSCIEMYKSVILPLADIVTPNDFELEQLVGTQVKSDPDRYEEQVLWQSIQSLHKMGPTHIIVSSISAAKLGGKEDMLQMYASAKSSDDQYQTFRIDFPYIRGCFTGTGDLFSALILAWFHKEKNLISACEKSISVLHQVLLRTIELCDSINIHNTCGNELKLIESKTAIEAAETLFHAIIIDANIVQ</sequence>